<dbReference type="InterPro" id="IPR001647">
    <property type="entry name" value="HTH_TetR"/>
</dbReference>
<dbReference type="PANTHER" id="PTHR30055:SF241">
    <property type="entry name" value="TRANSCRIPTIONAL REGULATORY PROTEIN"/>
    <property type="match status" value="1"/>
</dbReference>
<evidence type="ECO:0000256" key="2">
    <source>
        <dbReference type="PROSITE-ProRule" id="PRU00335"/>
    </source>
</evidence>
<dbReference type="AlphaFoldDB" id="A0A5C5RWK8"/>
<dbReference type="GO" id="GO:0003700">
    <property type="term" value="F:DNA-binding transcription factor activity"/>
    <property type="evidence" value="ECO:0007669"/>
    <property type="project" value="TreeGrafter"/>
</dbReference>
<comment type="caution">
    <text evidence="4">The sequence shown here is derived from an EMBL/GenBank/DDBJ whole genome shotgun (WGS) entry which is preliminary data.</text>
</comment>
<dbReference type="SUPFAM" id="SSF46689">
    <property type="entry name" value="Homeodomain-like"/>
    <property type="match status" value="1"/>
</dbReference>
<evidence type="ECO:0000256" key="1">
    <source>
        <dbReference type="ARBA" id="ARBA00023125"/>
    </source>
</evidence>
<dbReference type="GO" id="GO:0000976">
    <property type="term" value="F:transcription cis-regulatory region binding"/>
    <property type="evidence" value="ECO:0007669"/>
    <property type="project" value="TreeGrafter"/>
</dbReference>
<dbReference type="PANTHER" id="PTHR30055">
    <property type="entry name" value="HTH-TYPE TRANSCRIPTIONAL REGULATOR RUTR"/>
    <property type="match status" value="1"/>
</dbReference>
<dbReference type="PRINTS" id="PR00455">
    <property type="entry name" value="HTHTETR"/>
</dbReference>
<dbReference type="Pfam" id="PF00440">
    <property type="entry name" value="TetR_N"/>
    <property type="match status" value="1"/>
</dbReference>
<accession>A0A5C5RWK8</accession>
<dbReference type="Gene3D" id="1.10.357.10">
    <property type="entry name" value="Tetracycline Repressor, domain 2"/>
    <property type="match status" value="1"/>
</dbReference>
<proteinExistence type="predicted"/>
<reference evidence="4 5" key="1">
    <citation type="submission" date="2019-06" db="EMBL/GenBank/DDBJ databases">
        <authorList>
            <person name="Teng J.L.L."/>
            <person name="Lee H.H."/>
            <person name="Lau S.K.P."/>
            <person name="Woo P.C.Y."/>
        </authorList>
    </citation>
    <scope>NUCLEOTIDE SEQUENCE [LARGE SCALE GENOMIC DNA]</scope>
    <source>
        <strain evidence="4 5">HKU70</strain>
    </source>
</reference>
<organism evidence="4 5">
    <name type="scientific">Tsukamurella sputi</name>
    <dbReference type="NCBI Taxonomy" id="2591848"/>
    <lineage>
        <taxon>Bacteria</taxon>
        <taxon>Bacillati</taxon>
        <taxon>Actinomycetota</taxon>
        <taxon>Actinomycetes</taxon>
        <taxon>Mycobacteriales</taxon>
        <taxon>Tsukamurellaceae</taxon>
        <taxon>Tsukamurella</taxon>
    </lineage>
</organism>
<keyword evidence="1 2" id="KW-0238">DNA-binding</keyword>
<protein>
    <submittedName>
        <fullName evidence="4">TetR family transcriptional regulator</fullName>
    </submittedName>
</protein>
<feature type="DNA-binding region" description="H-T-H motif" evidence="2">
    <location>
        <begin position="62"/>
        <end position="81"/>
    </location>
</feature>
<gene>
    <name evidence="4" type="ORF">FK268_05120</name>
</gene>
<sequence length="231" mass="25862">MDGYRRVHWADDTATRFLSHGDGGVTAALQATDDPKGRAKTRRRLIRAAYLVFAQHGYGSTNVTMVCEAAGFTRGAFYSNFTSLEELFIEVWRFHVQWIMDVMAKVVDTYVVQGADYGKLIEMAVRAIPVNERWQRVNGDFVALCTRTPELNQTVRDAQQMLLANMIPTVMHVLEAAGRRVTKPEALGYALLAVHEGTASYCVIDPDSEVLKQNRIDLLTATLNMYSEPIA</sequence>
<dbReference type="InterPro" id="IPR050109">
    <property type="entry name" value="HTH-type_TetR-like_transc_reg"/>
</dbReference>
<name>A0A5C5RWK8_9ACTN</name>
<dbReference type="Proteomes" id="UP000319792">
    <property type="component" value="Unassembled WGS sequence"/>
</dbReference>
<keyword evidence="5" id="KW-1185">Reference proteome</keyword>
<dbReference type="SUPFAM" id="SSF48498">
    <property type="entry name" value="Tetracyclin repressor-like, C-terminal domain"/>
    <property type="match status" value="1"/>
</dbReference>
<dbReference type="EMBL" id="VIGV01000001">
    <property type="protein sequence ID" value="TWS26605.1"/>
    <property type="molecule type" value="Genomic_DNA"/>
</dbReference>
<dbReference type="InterPro" id="IPR036271">
    <property type="entry name" value="Tet_transcr_reg_TetR-rel_C_sf"/>
</dbReference>
<reference evidence="4 5" key="2">
    <citation type="submission" date="2019-08" db="EMBL/GenBank/DDBJ databases">
        <title>Tsukamurella conjunctivitidis sp. nov., Tsukamurella assacharolytica sp. nov. and Tsukamurella sputae sp. nov. isolated from patients with conjunctivitis, bacteraemia (lymphoma) and respiratory infection (sputum) in Hong Kong.</title>
        <authorList>
            <person name="Fok K.M.N."/>
            <person name="Fong J.Y.H."/>
        </authorList>
    </citation>
    <scope>NUCLEOTIDE SEQUENCE [LARGE SCALE GENOMIC DNA]</scope>
    <source>
        <strain evidence="4 5">HKU70</strain>
    </source>
</reference>
<evidence type="ECO:0000313" key="4">
    <source>
        <dbReference type="EMBL" id="TWS26605.1"/>
    </source>
</evidence>
<dbReference type="PROSITE" id="PS50977">
    <property type="entry name" value="HTH_TETR_2"/>
    <property type="match status" value="1"/>
</dbReference>
<dbReference type="InterPro" id="IPR009057">
    <property type="entry name" value="Homeodomain-like_sf"/>
</dbReference>
<feature type="domain" description="HTH tetR-type" evidence="3">
    <location>
        <begin position="39"/>
        <end position="99"/>
    </location>
</feature>
<evidence type="ECO:0000259" key="3">
    <source>
        <dbReference type="PROSITE" id="PS50977"/>
    </source>
</evidence>
<evidence type="ECO:0000313" key="5">
    <source>
        <dbReference type="Proteomes" id="UP000319792"/>
    </source>
</evidence>